<proteinExistence type="predicted"/>
<dbReference type="Gene3D" id="3.30.450.20">
    <property type="entry name" value="PAS domain"/>
    <property type="match status" value="1"/>
</dbReference>
<evidence type="ECO:0000256" key="5">
    <source>
        <dbReference type="ARBA" id="ARBA00022840"/>
    </source>
</evidence>
<dbReference type="PROSITE" id="PS50112">
    <property type="entry name" value="PAS"/>
    <property type="match status" value="1"/>
</dbReference>
<dbReference type="NCBIfam" id="TIGR00229">
    <property type="entry name" value="sensory_box"/>
    <property type="match status" value="1"/>
</dbReference>
<dbReference type="SMART" id="SM00091">
    <property type="entry name" value="PAS"/>
    <property type="match status" value="1"/>
</dbReference>
<keyword evidence="6" id="KW-0902">Two-component regulatory system</keyword>
<feature type="coiled-coil region" evidence="7">
    <location>
        <begin position="55"/>
        <end position="89"/>
    </location>
</feature>
<evidence type="ECO:0000256" key="8">
    <source>
        <dbReference type="SAM" id="Phobius"/>
    </source>
</evidence>
<gene>
    <name evidence="12" type="ORF">MNBD_NITROSPIRAE02-378</name>
</gene>
<evidence type="ECO:0000256" key="4">
    <source>
        <dbReference type="ARBA" id="ARBA00022777"/>
    </source>
</evidence>
<dbReference type="Gene3D" id="1.10.287.130">
    <property type="match status" value="1"/>
</dbReference>
<feature type="domain" description="PAS" evidence="10">
    <location>
        <begin position="83"/>
        <end position="128"/>
    </location>
</feature>
<keyword evidence="8" id="KW-1133">Transmembrane helix</keyword>
<dbReference type="SUPFAM" id="SSF55874">
    <property type="entry name" value="ATPase domain of HSP90 chaperone/DNA topoisomerase II/histidine kinase"/>
    <property type="match status" value="1"/>
</dbReference>
<dbReference type="PRINTS" id="PR00344">
    <property type="entry name" value="BCTRLSENSOR"/>
</dbReference>
<dbReference type="InterPro" id="IPR003661">
    <property type="entry name" value="HisK_dim/P_dom"/>
</dbReference>
<organism evidence="12">
    <name type="scientific">hydrothermal vent metagenome</name>
    <dbReference type="NCBI Taxonomy" id="652676"/>
    <lineage>
        <taxon>unclassified sequences</taxon>
        <taxon>metagenomes</taxon>
        <taxon>ecological metagenomes</taxon>
    </lineage>
</organism>
<dbReference type="Pfam" id="PF08448">
    <property type="entry name" value="PAS_4"/>
    <property type="match status" value="1"/>
</dbReference>
<evidence type="ECO:0000256" key="6">
    <source>
        <dbReference type="ARBA" id="ARBA00023012"/>
    </source>
</evidence>
<dbReference type="PROSITE" id="PS50113">
    <property type="entry name" value="PAC"/>
    <property type="match status" value="1"/>
</dbReference>
<evidence type="ECO:0000259" key="11">
    <source>
        <dbReference type="PROSITE" id="PS50113"/>
    </source>
</evidence>
<dbReference type="InterPro" id="IPR036890">
    <property type="entry name" value="HATPase_C_sf"/>
</dbReference>
<keyword evidence="2" id="KW-0808">Transferase</keyword>
<dbReference type="InterPro" id="IPR013656">
    <property type="entry name" value="PAS_4"/>
</dbReference>
<keyword evidence="8" id="KW-0472">Membrane</keyword>
<accession>A0A3B1CK81</accession>
<keyword evidence="5" id="KW-0067">ATP-binding</keyword>
<dbReference type="SMART" id="SM00387">
    <property type="entry name" value="HATPase_c"/>
    <property type="match status" value="1"/>
</dbReference>
<dbReference type="SUPFAM" id="SSF55785">
    <property type="entry name" value="PYP-like sensor domain (PAS domain)"/>
    <property type="match status" value="1"/>
</dbReference>
<feature type="domain" description="Histidine kinase" evidence="9">
    <location>
        <begin position="214"/>
        <end position="414"/>
    </location>
</feature>
<sequence length="414" mass="47292">MNKVNFFTEQIFVLSLLLFIVIIIFLFFFFIRIFRQKKKEPEEDRSDVSFVVDTFHELVARLKENERELDQLRKRAEDHAEEVESYSDNIVQSVPSGVVSLDNDLRLTKVNNAAAVILRYRPEDIVGRPYHEVFRSPLKELIETRKSLKRGEYLYENAAGEKRWIGLNMSSLFNRNGDTIGQILIFTDLTELKSLEKQIRLREWLSSLGEISLGIAHELRNPMAVISGYAKILSRKKDISSIPEVETIMKEINVMDRIIGDFLSFAKPITPNMMDVDIKEIVENIVEHLLKERDDIKLDVILKDYTLKGDEVLLRQAFYNLIRNAVEAMPDGGILTIIAKREGNSLLIAVSDTGRGIPEEIREKVFLPFYTTRERGTGLGLAIVHKNVSLLGGTVNFVSSEEGTTFLVRMPLGG</sequence>
<dbReference type="AlphaFoldDB" id="A0A3B1CK81"/>
<evidence type="ECO:0000313" key="12">
    <source>
        <dbReference type="EMBL" id="VAX30569.1"/>
    </source>
</evidence>
<evidence type="ECO:0000259" key="10">
    <source>
        <dbReference type="PROSITE" id="PS50112"/>
    </source>
</evidence>
<dbReference type="CDD" id="cd00082">
    <property type="entry name" value="HisKA"/>
    <property type="match status" value="1"/>
</dbReference>
<keyword evidence="7" id="KW-0175">Coiled coil</keyword>
<keyword evidence="1" id="KW-0597">Phosphoprotein</keyword>
<dbReference type="Pfam" id="PF02518">
    <property type="entry name" value="HATPase_c"/>
    <property type="match status" value="1"/>
</dbReference>
<dbReference type="EMBL" id="UOGH01000168">
    <property type="protein sequence ID" value="VAX30569.1"/>
    <property type="molecule type" value="Genomic_DNA"/>
</dbReference>
<keyword evidence="8" id="KW-0812">Transmembrane</keyword>
<evidence type="ECO:0000256" key="1">
    <source>
        <dbReference type="ARBA" id="ARBA00022553"/>
    </source>
</evidence>
<evidence type="ECO:0000256" key="3">
    <source>
        <dbReference type="ARBA" id="ARBA00022741"/>
    </source>
</evidence>
<dbReference type="Gene3D" id="3.30.565.10">
    <property type="entry name" value="Histidine kinase-like ATPase, C-terminal domain"/>
    <property type="match status" value="1"/>
</dbReference>
<evidence type="ECO:0000256" key="7">
    <source>
        <dbReference type="SAM" id="Coils"/>
    </source>
</evidence>
<dbReference type="CDD" id="cd00130">
    <property type="entry name" value="PAS"/>
    <property type="match status" value="1"/>
</dbReference>
<dbReference type="InterPro" id="IPR000700">
    <property type="entry name" value="PAS-assoc_C"/>
</dbReference>
<dbReference type="SUPFAM" id="SSF47384">
    <property type="entry name" value="Homodimeric domain of signal transducing histidine kinase"/>
    <property type="match status" value="1"/>
</dbReference>
<dbReference type="InterPro" id="IPR003594">
    <property type="entry name" value="HATPase_dom"/>
</dbReference>
<dbReference type="SMART" id="SM00388">
    <property type="entry name" value="HisKA"/>
    <property type="match status" value="1"/>
</dbReference>
<dbReference type="InterPro" id="IPR036097">
    <property type="entry name" value="HisK_dim/P_sf"/>
</dbReference>
<dbReference type="InterPro" id="IPR005467">
    <property type="entry name" value="His_kinase_dom"/>
</dbReference>
<name>A0A3B1CK81_9ZZZZ</name>
<dbReference type="GO" id="GO:0005524">
    <property type="term" value="F:ATP binding"/>
    <property type="evidence" value="ECO:0007669"/>
    <property type="project" value="UniProtKB-KW"/>
</dbReference>
<dbReference type="InterPro" id="IPR035965">
    <property type="entry name" value="PAS-like_dom_sf"/>
</dbReference>
<dbReference type="InterPro" id="IPR004358">
    <property type="entry name" value="Sig_transdc_His_kin-like_C"/>
</dbReference>
<dbReference type="CDD" id="cd00075">
    <property type="entry name" value="HATPase"/>
    <property type="match status" value="1"/>
</dbReference>
<dbReference type="PROSITE" id="PS50109">
    <property type="entry name" value="HIS_KIN"/>
    <property type="match status" value="1"/>
</dbReference>
<keyword evidence="4" id="KW-0418">Kinase</keyword>
<feature type="transmembrane region" description="Helical" evidence="8">
    <location>
        <begin position="12"/>
        <end position="31"/>
    </location>
</feature>
<reference evidence="12" key="1">
    <citation type="submission" date="2018-06" db="EMBL/GenBank/DDBJ databases">
        <authorList>
            <person name="Zhirakovskaya E."/>
        </authorList>
    </citation>
    <scope>NUCLEOTIDE SEQUENCE</scope>
</reference>
<dbReference type="PANTHER" id="PTHR43065:SF10">
    <property type="entry name" value="PEROXIDE STRESS-ACTIVATED HISTIDINE KINASE MAK3"/>
    <property type="match status" value="1"/>
</dbReference>
<dbReference type="InterPro" id="IPR000014">
    <property type="entry name" value="PAS"/>
</dbReference>
<feature type="domain" description="PAC" evidence="11">
    <location>
        <begin position="149"/>
        <end position="201"/>
    </location>
</feature>
<dbReference type="PANTHER" id="PTHR43065">
    <property type="entry name" value="SENSOR HISTIDINE KINASE"/>
    <property type="match status" value="1"/>
</dbReference>
<evidence type="ECO:0000256" key="2">
    <source>
        <dbReference type="ARBA" id="ARBA00022679"/>
    </source>
</evidence>
<dbReference type="GO" id="GO:0000155">
    <property type="term" value="F:phosphorelay sensor kinase activity"/>
    <property type="evidence" value="ECO:0007669"/>
    <property type="project" value="InterPro"/>
</dbReference>
<dbReference type="Pfam" id="PF00512">
    <property type="entry name" value="HisKA"/>
    <property type="match status" value="1"/>
</dbReference>
<keyword evidence="3" id="KW-0547">Nucleotide-binding</keyword>
<evidence type="ECO:0000259" key="9">
    <source>
        <dbReference type="PROSITE" id="PS50109"/>
    </source>
</evidence>
<protein>
    <submittedName>
        <fullName evidence="12">Uncharacterized protein</fullName>
    </submittedName>
</protein>